<protein>
    <submittedName>
        <fullName evidence="3">Uncharacterized protein</fullName>
    </submittedName>
</protein>
<keyword evidence="1" id="KW-0812">Transmembrane</keyword>
<keyword evidence="1" id="KW-0472">Membrane</keyword>
<proteinExistence type="predicted"/>
<reference evidence="3" key="1">
    <citation type="submission" date="2020-05" db="EMBL/GenBank/DDBJ databases">
        <title>Mycena genomes resolve the evolution of fungal bioluminescence.</title>
        <authorList>
            <person name="Tsai I.J."/>
        </authorList>
    </citation>
    <scope>NUCLEOTIDE SEQUENCE</scope>
    <source>
        <strain evidence="3">CCC161011</strain>
    </source>
</reference>
<dbReference type="AlphaFoldDB" id="A0A8H6TZF0"/>
<feature type="transmembrane region" description="Helical" evidence="1">
    <location>
        <begin position="68"/>
        <end position="91"/>
    </location>
</feature>
<keyword evidence="4" id="KW-1185">Reference proteome</keyword>
<organism evidence="3 4">
    <name type="scientific">Mycena venus</name>
    <dbReference type="NCBI Taxonomy" id="2733690"/>
    <lineage>
        <taxon>Eukaryota</taxon>
        <taxon>Fungi</taxon>
        <taxon>Dikarya</taxon>
        <taxon>Basidiomycota</taxon>
        <taxon>Agaricomycotina</taxon>
        <taxon>Agaricomycetes</taxon>
        <taxon>Agaricomycetidae</taxon>
        <taxon>Agaricales</taxon>
        <taxon>Marasmiineae</taxon>
        <taxon>Mycenaceae</taxon>
        <taxon>Mycena</taxon>
    </lineage>
</organism>
<feature type="signal peptide" evidence="2">
    <location>
        <begin position="1"/>
        <end position="19"/>
    </location>
</feature>
<comment type="caution">
    <text evidence="3">The sequence shown here is derived from an EMBL/GenBank/DDBJ whole genome shotgun (WGS) entry which is preliminary data.</text>
</comment>
<keyword evidence="1" id="KW-1133">Transmembrane helix</keyword>
<dbReference type="Proteomes" id="UP000620124">
    <property type="component" value="Unassembled WGS sequence"/>
</dbReference>
<feature type="transmembrane region" description="Helical" evidence="1">
    <location>
        <begin position="155"/>
        <end position="176"/>
    </location>
</feature>
<feature type="chain" id="PRO_5034156935" evidence="2">
    <location>
        <begin position="20"/>
        <end position="180"/>
    </location>
</feature>
<evidence type="ECO:0000256" key="2">
    <source>
        <dbReference type="SAM" id="SignalP"/>
    </source>
</evidence>
<dbReference type="OrthoDB" id="3011740at2759"/>
<evidence type="ECO:0000256" key="1">
    <source>
        <dbReference type="SAM" id="Phobius"/>
    </source>
</evidence>
<gene>
    <name evidence="3" type="ORF">MVEN_02609700</name>
</gene>
<sequence>MHFAHSLWAVALLCVGVHGGATNYTLDDTSPAIVYTQAPLIRCSPGACDPDWTARLHNGTSSTTEAPIIIPFVGSAVYVYLGVLGFGTVNLDGKDVSVFFSATNASDANDIFLAFEDTTMPDAPHILTIYPQKADYIQFDYVIFTHNPRKSHRGAIIGGVIGGVAAAAILSVGAFFPAEA</sequence>
<accession>A0A8H6TZF0</accession>
<evidence type="ECO:0000313" key="4">
    <source>
        <dbReference type="Proteomes" id="UP000620124"/>
    </source>
</evidence>
<evidence type="ECO:0000313" key="3">
    <source>
        <dbReference type="EMBL" id="KAF7326565.1"/>
    </source>
</evidence>
<dbReference type="EMBL" id="JACAZI010000042">
    <property type="protein sequence ID" value="KAF7326565.1"/>
    <property type="molecule type" value="Genomic_DNA"/>
</dbReference>
<keyword evidence="2" id="KW-0732">Signal</keyword>
<name>A0A8H6TZF0_9AGAR</name>